<name>A0A0S7BV54_9BACT</name>
<dbReference type="EMBL" id="DF968182">
    <property type="protein sequence ID" value="GAP42443.1"/>
    <property type="molecule type" value="Genomic_DNA"/>
</dbReference>
<dbReference type="PATRIC" id="fig|1678841.3.peg.650"/>
<proteinExistence type="predicted"/>
<dbReference type="InterPro" id="IPR029063">
    <property type="entry name" value="SAM-dependent_MTases_sf"/>
</dbReference>
<dbReference type="STRING" id="1678841.TBC1_11572"/>
<sequence length="204" mass="23275">MKEHWDERYSATDYIYGTNPNLWFRDKLLQLTPGSLLLPAEGEGRNAVFAAKNGWKVLALDQSTEGRKKALKLADREGVRIDYLISNLHEFNDIGMTFDAIALIFVHLPPEVREQVHRHLTGFLKPGGFLILEAFTDEQLKNTSGGPKTPLLLYNSKIIERDFNQLRFIDFTESTVILDEGPLHRGEAHVVRLFAQKPFPVCQQ</sequence>
<organism evidence="2">
    <name type="scientific">Lentimicrobium saccharophilum</name>
    <dbReference type="NCBI Taxonomy" id="1678841"/>
    <lineage>
        <taxon>Bacteria</taxon>
        <taxon>Pseudomonadati</taxon>
        <taxon>Bacteroidota</taxon>
        <taxon>Bacteroidia</taxon>
        <taxon>Bacteroidales</taxon>
        <taxon>Lentimicrobiaceae</taxon>
        <taxon>Lentimicrobium</taxon>
    </lineage>
</organism>
<dbReference type="Gene3D" id="3.40.50.150">
    <property type="entry name" value="Vaccinia Virus protein VP39"/>
    <property type="match status" value="1"/>
</dbReference>
<dbReference type="SUPFAM" id="SSF53335">
    <property type="entry name" value="S-adenosyl-L-methionine-dependent methyltransferases"/>
    <property type="match status" value="1"/>
</dbReference>
<dbReference type="GO" id="GO:0008168">
    <property type="term" value="F:methyltransferase activity"/>
    <property type="evidence" value="ECO:0007669"/>
    <property type="project" value="UniProtKB-KW"/>
</dbReference>
<evidence type="ECO:0000259" key="1">
    <source>
        <dbReference type="Pfam" id="PF13649"/>
    </source>
</evidence>
<keyword evidence="3" id="KW-1185">Reference proteome</keyword>
<evidence type="ECO:0000313" key="2">
    <source>
        <dbReference type="EMBL" id="GAP42443.1"/>
    </source>
</evidence>
<dbReference type="GO" id="GO:0032259">
    <property type="term" value="P:methylation"/>
    <property type="evidence" value="ECO:0007669"/>
    <property type="project" value="UniProtKB-KW"/>
</dbReference>
<dbReference type="Pfam" id="PF13649">
    <property type="entry name" value="Methyltransf_25"/>
    <property type="match status" value="1"/>
</dbReference>
<feature type="domain" description="Methyltransferase" evidence="1">
    <location>
        <begin position="42"/>
        <end position="128"/>
    </location>
</feature>
<dbReference type="Proteomes" id="UP000053091">
    <property type="component" value="Unassembled WGS sequence"/>
</dbReference>
<dbReference type="AlphaFoldDB" id="A0A0S7BV54"/>
<evidence type="ECO:0000313" key="3">
    <source>
        <dbReference type="Proteomes" id="UP000053091"/>
    </source>
</evidence>
<dbReference type="CDD" id="cd02440">
    <property type="entry name" value="AdoMet_MTases"/>
    <property type="match status" value="1"/>
</dbReference>
<reference evidence="2" key="1">
    <citation type="journal article" date="2015" name="Genome Announc.">
        <title>Draft Genome Sequence of Bacteroidales Strain TBC1, a Novel Isolate from a Methanogenic Wastewater Treatment System.</title>
        <authorList>
            <person name="Tourlousse D.M."/>
            <person name="Matsuura N."/>
            <person name="Sun L."/>
            <person name="Toyonaga M."/>
            <person name="Kuroda K."/>
            <person name="Ohashi A."/>
            <person name="Cruz R."/>
            <person name="Yamaguchi T."/>
            <person name="Sekiguchi Y."/>
        </authorList>
    </citation>
    <scope>NUCLEOTIDE SEQUENCE [LARGE SCALE GENOMIC DNA]</scope>
    <source>
        <strain evidence="2">TBC1</strain>
    </source>
</reference>
<keyword evidence="2" id="KW-0808">Transferase</keyword>
<dbReference type="OrthoDB" id="9804312at2"/>
<protein>
    <submittedName>
        <fullName evidence="2">Protein containing methyltransferase domain</fullName>
    </submittedName>
</protein>
<dbReference type="InterPro" id="IPR041698">
    <property type="entry name" value="Methyltransf_25"/>
</dbReference>
<dbReference type="RefSeq" id="WP_062038199.1">
    <property type="nucleotide sequence ID" value="NZ_DF968182.1"/>
</dbReference>
<gene>
    <name evidence="2" type="ORF">TBC1_11572</name>
</gene>
<accession>A0A0S7BV54</accession>
<keyword evidence="2" id="KW-0489">Methyltransferase</keyword>